<dbReference type="AlphaFoldDB" id="Q5BRP0"/>
<evidence type="ECO:0000313" key="1">
    <source>
        <dbReference type="EMBL" id="AAX30795.2"/>
    </source>
</evidence>
<feature type="non-terminal residue" evidence="1">
    <location>
        <position position="1"/>
    </location>
</feature>
<dbReference type="EMBL" id="AY915574">
    <property type="protein sequence ID" value="AAX30795.2"/>
    <property type="molecule type" value="mRNA"/>
</dbReference>
<sequence>NFALLLSASLRRPDYIVERLASFKYILLSFMNSLGLQTYVELFHFPSLAQSNVFNLTYMQSDNARRLKNSSKTYDILVAFFRPVSDPLASKYCFTIHHFDIEDNIIQPVTKT</sequence>
<feature type="non-terminal residue" evidence="1">
    <location>
        <position position="112"/>
    </location>
</feature>
<accession>Q5BRP0</accession>
<proteinExistence type="evidence at transcript level"/>
<organism evidence="1">
    <name type="scientific">Schistosoma japonicum</name>
    <name type="common">Blood fluke</name>
    <dbReference type="NCBI Taxonomy" id="6182"/>
    <lineage>
        <taxon>Eukaryota</taxon>
        <taxon>Metazoa</taxon>
        <taxon>Spiralia</taxon>
        <taxon>Lophotrochozoa</taxon>
        <taxon>Platyhelminthes</taxon>
        <taxon>Trematoda</taxon>
        <taxon>Digenea</taxon>
        <taxon>Strigeidida</taxon>
        <taxon>Schistosomatoidea</taxon>
        <taxon>Schistosomatidae</taxon>
        <taxon>Schistosoma</taxon>
    </lineage>
</organism>
<reference evidence="1" key="1">
    <citation type="submission" date="2005-01" db="EMBL/GenBank/DDBJ databases">
        <authorList>
            <person name="Han Z."/>
        </authorList>
    </citation>
    <scope>NUCLEOTIDE SEQUENCE</scope>
</reference>
<protein>
    <submittedName>
        <fullName evidence="1">SJCHGC07722 protein</fullName>
    </submittedName>
</protein>
<name>Q5BRP0_SCHJA</name>
<reference evidence="1" key="2">
    <citation type="journal article" date="2006" name="PLoS Pathog.">
        <title>New perspectives on host-parasite interplay by comparative transcriptomic and proteomic analyses of Schistosoma japonicum.</title>
        <authorList>
            <person name="Liu F."/>
            <person name="Lu J."/>
            <person name="Hu W."/>
            <person name="Wang S.Y."/>
            <person name="Cui S.J."/>
            <person name="Chi M."/>
            <person name="Yan Q."/>
            <person name="Wang X.R."/>
            <person name="Song H.D."/>
            <person name="Xu X.N."/>
            <person name="Wang J.J."/>
            <person name="Zhang X.L."/>
            <person name="Zhang X."/>
            <person name="Wang Z.Q."/>
            <person name="Xue C.L."/>
            <person name="Brindley P.J."/>
            <person name="McManus D.P."/>
            <person name="Yang P.Y."/>
            <person name="Feng Z."/>
            <person name="Chen Z."/>
            <person name="Han Z.G."/>
        </authorList>
    </citation>
    <scope>NUCLEOTIDE SEQUENCE</scope>
</reference>